<dbReference type="EMBL" id="MGFR01000001">
    <property type="protein sequence ID" value="OGM10342.1"/>
    <property type="molecule type" value="Genomic_DNA"/>
</dbReference>
<keyword evidence="1" id="KW-1133">Transmembrane helix</keyword>
<comment type="caution">
    <text evidence="2">The sequence shown here is derived from an EMBL/GenBank/DDBJ whole genome shotgun (WGS) entry which is preliminary data.</text>
</comment>
<evidence type="ECO:0000313" key="2">
    <source>
        <dbReference type="EMBL" id="OGM10342.1"/>
    </source>
</evidence>
<evidence type="ECO:0000313" key="3">
    <source>
        <dbReference type="Proteomes" id="UP000176778"/>
    </source>
</evidence>
<dbReference type="AlphaFoldDB" id="A0A1F7X5K5"/>
<organism evidence="2 3">
    <name type="scientific">Candidatus Woesebacteria bacterium RBG_13_46_13</name>
    <dbReference type="NCBI Taxonomy" id="1802479"/>
    <lineage>
        <taxon>Bacteria</taxon>
        <taxon>Candidatus Woeseibacteriota</taxon>
    </lineage>
</organism>
<feature type="transmembrane region" description="Helical" evidence="1">
    <location>
        <begin position="21"/>
        <end position="45"/>
    </location>
</feature>
<evidence type="ECO:0000256" key="1">
    <source>
        <dbReference type="SAM" id="Phobius"/>
    </source>
</evidence>
<gene>
    <name evidence="2" type="ORF">A2Y68_02820</name>
</gene>
<sequence>MNAWSRTKAFLSRREAQRGQVLIILAFGLVFLAALVGLMIDVGIYTTNNIIAHNNAAVGCVTAAEAYRRGGSASGAFADILQQNGMQPATYSPNEGTGLTLTRGLENMGDGSWRAAVTWQQPTGFLGIVGIREMTIRGRSRCVGRDSGGLAPIAVRQSAVEDSLYGLPPEEYSILGRDPSWDLADVESGTNFRGAVFLHMWCVPSTDPNCPNIRYFYPLTEAPPTAQTQKRLVEDCFRGINCSIWPGVDQRLPIVAGTSDNQICHAFQDGGWEVGDKVVVIVFDGEVYDPDPTYGNWENVAVVGYAVYEITQFEPNPNNCNNVIARLASDRIYDSLDDIPADVILLRSREISWDYGGSIPW</sequence>
<dbReference type="Proteomes" id="UP000176778">
    <property type="component" value="Unassembled WGS sequence"/>
</dbReference>
<keyword evidence="1" id="KW-0812">Transmembrane</keyword>
<keyword evidence="1" id="KW-0472">Membrane</keyword>
<protein>
    <submittedName>
        <fullName evidence="2">Uncharacterized protein</fullName>
    </submittedName>
</protein>
<proteinExistence type="predicted"/>
<reference evidence="2 3" key="1">
    <citation type="journal article" date="2016" name="Nat. Commun.">
        <title>Thousands of microbial genomes shed light on interconnected biogeochemical processes in an aquifer system.</title>
        <authorList>
            <person name="Anantharaman K."/>
            <person name="Brown C.T."/>
            <person name="Hug L.A."/>
            <person name="Sharon I."/>
            <person name="Castelle C.J."/>
            <person name="Probst A.J."/>
            <person name="Thomas B.C."/>
            <person name="Singh A."/>
            <person name="Wilkins M.J."/>
            <person name="Karaoz U."/>
            <person name="Brodie E.L."/>
            <person name="Williams K.H."/>
            <person name="Hubbard S.S."/>
            <person name="Banfield J.F."/>
        </authorList>
    </citation>
    <scope>NUCLEOTIDE SEQUENCE [LARGE SCALE GENOMIC DNA]</scope>
</reference>
<name>A0A1F7X5K5_9BACT</name>
<dbReference type="STRING" id="1802479.A2Y68_02820"/>
<accession>A0A1F7X5K5</accession>